<organism evidence="2 3">
    <name type="scientific">Pseudobacter ginsenosidimutans</name>
    <dbReference type="NCBI Taxonomy" id="661488"/>
    <lineage>
        <taxon>Bacteria</taxon>
        <taxon>Pseudomonadati</taxon>
        <taxon>Bacteroidota</taxon>
        <taxon>Chitinophagia</taxon>
        <taxon>Chitinophagales</taxon>
        <taxon>Chitinophagaceae</taxon>
        <taxon>Pseudobacter</taxon>
    </lineage>
</organism>
<accession>A0A4Q7MTK0</accession>
<evidence type="ECO:0000256" key="1">
    <source>
        <dbReference type="SAM" id="SignalP"/>
    </source>
</evidence>
<evidence type="ECO:0008006" key="4">
    <source>
        <dbReference type="Google" id="ProtNLM"/>
    </source>
</evidence>
<keyword evidence="1" id="KW-0732">Signal</keyword>
<sequence length="242" mass="27351">MKKKIISVLSLTILFISSAAQLTSFKEFTETRKDYLHEFIKPGPGLYAVLDYAGPHGVFSSDRNTAKAQYTIYDENLNIRHSAIVEGLKYNNFLGILEGAGSAQVFFEKKNQVFVADLNLETGQFKVPPIGVYKVNSNSDYFYKGYSADSAYGFAISSYTVSRKKHQIFDGVIFDKEMKTIRPFTYKLENPGKQRPHTSITFLKVRLEALSGMLQRKGSALQDFCPKQIMKNTNTSFQEISI</sequence>
<name>A0A4Q7MTK0_9BACT</name>
<feature type="chain" id="PRO_5020596579" description="WG repeat protein" evidence="1">
    <location>
        <begin position="20"/>
        <end position="242"/>
    </location>
</feature>
<dbReference type="RefSeq" id="WP_130541800.1">
    <property type="nucleotide sequence ID" value="NZ_CP042431.1"/>
</dbReference>
<evidence type="ECO:0000313" key="2">
    <source>
        <dbReference type="EMBL" id="RZS71274.1"/>
    </source>
</evidence>
<gene>
    <name evidence="2" type="ORF">EV199_3176</name>
</gene>
<comment type="caution">
    <text evidence="2">The sequence shown here is derived from an EMBL/GenBank/DDBJ whole genome shotgun (WGS) entry which is preliminary data.</text>
</comment>
<evidence type="ECO:0000313" key="3">
    <source>
        <dbReference type="Proteomes" id="UP000293874"/>
    </source>
</evidence>
<dbReference type="Proteomes" id="UP000293874">
    <property type="component" value="Unassembled WGS sequence"/>
</dbReference>
<proteinExistence type="predicted"/>
<dbReference type="EMBL" id="SGXA01000002">
    <property type="protein sequence ID" value="RZS71274.1"/>
    <property type="molecule type" value="Genomic_DNA"/>
</dbReference>
<feature type="signal peptide" evidence="1">
    <location>
        <begin position="1"/>
        <end position="19"/>
    </location>
</feature>
<reference evidence="2 3" key="1">
    <citation type="submission" date="2019-02" db="EMBL/GenBank/DDBJ databases">
        <title>Genomic Encyclopedia of Type Strains, Phase IV (KMG-IV): sequencing the most valuable type-strain genomes for metagenomic binning, comparative biology and taxonomic classification.</title>
        <authorList>
            <person name="Goeker M."/>
        </authorList>
    </citation>
    <scope>NUCLEOTIDE SEQUENCE [LARGE SCALE GENOMIC DNA]</scope>
    <source>
        <strain evidence="2 3">DSM 18116</strain>
    </source>
</reference>
<keyword evidence="3" id="KW-1185">Reference proteome</keyword>
<protein>
    <recommendedName>
        <fullName evidence="4">WG repeat protein</fullName>
    </recommendedName>
</protein>
<dbReference type="AlphaFoldDB" id="A0A4Q7MTK0"/>